<dbReference type="GeneID" id="14908508"/>
<feature type="domain" description="EGF-like" evidence="3">
    <location>
        <begin position="354"/>
        <end position="385"/>
    </location>
</feature>
<dbReference type="eggNOG" id="KOG3525">
    <property type="taxonomic scope" value="Eukaryota"/>
</dbReference>
<dbReference type="InterPro" id="IPR006212">
    <property type="entry name" value="Furin_repeat"/>
</dbReference>
<feature type="domain" description="EGF-like" evidence="3">
    <location>
        <begin position="541"/>
        <end position="571"/>
    </location>
</feature>
<sequence>MSTDSSPIKFGEYYDILSYQSVIIFGNIVYDISYDKILNRVRVIQRKDQKNKYYTLPIIDHRYRYFFSKGKTLIADDENHDDKNVYLYSIENIICRDTEHITSNLKCVQCKNNEYFKDDICLGCPQGTFFENNICIACMQGCISCDNKTTCIICDQGYYKNNLNECKPCNINCKTCQNDNPDICASCNSPKVLQIKNQTCVDACDSNQYLDNTQIDIPKCRDCDILCLKCVDANSCQLCVNGNFFNTNTLKCEPCDAQCTTCQNGTDNTKCLSCSPPLYYQQLEKKCVRNCNQGQYANTQSSLCELCDPNCQTCKDSKTSCLTCNNNQYLQTNQTCKDICLPKQYPDNTRKCQPCNASCLSCINNTSCSTCADDNYLNPLTQFCSPCSANCRTCVNNADTCTSCIKGQYLNTDTNRCEQYALRTCQQCNATCLTCQNAISCNTCNAGYYINTRSNLCEKCDDNCQTCENGIVNNQCITCNNNQVLLQTKKCVDNCDNKQYEDLNKNCQQCDPTCLTCSNSNTCDTCEEGSYLKRSTQKCELCDLNCKTCIEKGKCVSCKQNYFLTQDQQCKLECDQSFFPDSQGNCLPCDSNCLNCKQFNECTECFQGLYLFNGFCSNEIYCQENTYLDQNECKIECPQNKFKNVETNTCDPCHFSCKRCTEANNIKCLECENGLVLNEDGKCEKKVQEKNATTSKLMFKVYLVVTIYILIACIICHFLDYKSYFRNRKVKNFEEEDCKPKTPKSQMEPVKDQIAIQNAEENVNKENQRQRLRSKSDIQKANQQIEQIDIKSQKNNNKINRNPRKQSNYISQSQACPDQNTQNMSEFKNFIDKQIIQNNKNKKNNTNVIYLMIFKMKIIIQIKLIEQIQIIIIINMTRNYILQLLRMNFWKCIQYKTIHEILQLGLYQCILNNAYLCQFAFIII</sequence>
<proteinExistence type="predicted"/>
<evidence type="ECO:0000256" key="2">
    <source>
        <dbReference type="SAM" id="Phobius"/>
    </source>
</evidence>
<evidence type="ECO:0000259" key="3">
    <source>
        <dbReference type="SMART" id="SM00181"/>
    </source>
</evidence>
<keyword evidence="2" id="KW-1133">Transmembrane helix</keyword>
<feature type="domain" description="EGF-like" evidence="3">
    <location>
        <begin position="137"/>
        <end position="167"/>
    </location>
</feature>
<feature type="domain" description="EGF-like" evidence="3">
    <location>
        <begin position="424"/>
        <end position="458"/>
    </location>
</feature>
<reference evidence="4 5" key="1">
    <citation type="submission" date="2011-07" db="EMBL/GenBank/DDBJ databases">
        <authorList>
            <person name="Coyne R."/>
            <person name="Brami D."/>
            <person name="Johnson J."/>
            <person name="Hostetler J."/>
            <person name="Hannick L."/>
            <person name="Clark T."/>
            <person name="Cassidy-Hanley D."/>
            <person name="Inman J."/>
        </authorList>
    </citation>
    <scope>NUCLEOTIDE SEQUENCE [LARGE SCALE GENOMIC DNA]</scope>
    <source>
        <strain evidence="4 5">G5</strain>
    </source>
</reference>
<keyword evidence="2" id="KW-0472">Membrane</keyword>
<feature type="domain" description="EGF-like" evidence="3">
    <location>
        <begin position="306"/>
        <end position="337"/>
    </location>
</feature>
<keyword evidence="5" id="KW-1185">Reference proteome</keyword>
<feature type="region of interest" description="Disordered" evidence="1">
    <location>
        <begin position="785"/>
        <end position="812"/>
    </location>
</feature>
<dbReference type="PANTHER" id="PTHR15332">
    <property type="entry name" value="PROPROTEIN CONVERTASE SUBTILISIN_KEXIN TYPE 5-LIKE"/>
    <property type="match status" value="1"/>
</dbReference>
<dbReference type="Gene3D" id="2.10.220.10">
    <property type="entry name" value="Hormone Receptor, Insulin-like Growth Factor Receptor 1, Chain A, domain 2"/>
    <property type="match status" value="7"/>
</dbReference>
<feature type="compositionally biased region" description="Basic and acidic residues" evidence="1">
    <location>
        <begin position="762"/>
        <end position="778"/>
    </location>
</feature>
<accession>G0QR09</accession>
<dbReference type="GO" id="GO:0004252">
    <property type="term" value="F:serine-type endopeptidase activity"/>
    <property type="evidence" value="ECO:0007669"/>
    <property type="project" value="UniProtKB-EC"/>
</dbReference>
<feature type="domain" description="EGF-like" evidence="3">
    <location>
        <begin position="506"/>
        <end position="540"/>
    </location>
</feature>
<dbReference type="AlphaFoldDB" id="G0QR09"/>
<dbReference type="OrthoDB" id="284918at2759"/>
<dbReference type="SMART" id="SM00261">
    <property type="entry name" value="FU"/>
    <property type="match status" value="12"/>
</dbReference>
<feature type="domain" description="EGF-like" evidence="3">
    <location>
        <begin position="168"/>
        <end position="201"/>
    </location>
</feature>
<keyword evidence="2" id="KW-0812">Transmembrane</keyword>
<keyword evidence="4" id="KW-0378">Hydrolase</keyword>
<dbReference type="InterPro" id="IPR000742">
    <property type="entry name" value="EGF"/>
</dbReference>
<dbReference type="CDD" id="cd00064">
    <property type="entry name" value="FU"/>
    <property type="match status" value="1"/>
</dbReference>
<dbReference type="SUPFAM" id="SSF57184">
    <property type="entry name" value="Growth factor receptor domain"/>
    <property type="match status" value="5"/>
</dbReference>
<dbReference type="RefSeq" id="XP_004035833.1">
    <property type="nucleotide sequence ID" value="XM_004035785.1"/>
</dbReference>
<dbReference type="STRING" id="857967.G0QR09"/>
<feature type="domain" description="EGF-like" evidence="3">
    <location>
        <begin position="386"/>
        <end position="418"/>
    </location>
</feature>
<gene>
    <name evidence="4" type="ORF">IMG5_086920</name>
</gene>
<dbReference type="Proteomes" id="UP000008983">
    <property type="component" value="Unassembled WGS sequence"/>
</dbReference>
<dbReference type="InParanoid" id="G0QR09"/>
<evidence type="ECO:0000313" key="4">
    <source>
        <dbReference type="EMBL" id="EGR32347.1"/>
    </source>
</evidence>
<evidence type="ECO:0000256" key="1">
    <source>
        <dbReference type="SAM" id="MobiDB-lite"/>
    </source>
</evidence>
<dbReference type="EC" id="3.4.21.75" evidence="4"/>
<feature type="domain" description="EGF-like" evidence="3">
    <location>
        <begin position="459"/>
        <end position="492"/>
    </location>
</feature>
<evidence type="ECO:0000313" key="5">
    <source>
        <dbReference type="Proteomes" id="UP000008983"/>
    </source>
</evidence>
<feature type="domain" description="EGF-like" evidence="3">
    <location>
        <begin position="254"/>
        <end position="288"/>
    </location>
</feature>
<feature type="region of interest" description="Disordered" evidence="1">
    <location>
        <begin position="759"/>
        <end position="778"/>
    </location>
</feature>
<protein>
    <submittedName>
        <fullName evidence="4">Zinc finger lsd1 subclass family protein, putative</fullName>
        <ecNumber evidence="4">3.4.21.75</ecNumber>
    </submittedName>
</protein>
<feature type="domain" description="EGF-like" evidence="3">
    <location>
        <begin position="652"/>
        <end position="684"/>
    </location>
</feature>
<organism evidence="4 5">
    <name type="scientific">Ichthyophthirius multifiliis</name>
    <name type="common">White spot disease agent</name>
    <name type="synonym">Ich</name>
    <dbReference type="NCBI Taxonomy" id="5932"/>
    <lineage>
        <taxon>Eukaryota</taxon>
        <taxon>Sar</taxon>
        <taxon>Alveolata</taxon>
        <taxon>Ciliophora</taxon>
        <taxon>Intramacronucleata</taxon>
        <taxon>Oligohymenophorea</taxon>
        <taxon>Hymenostomatida</taxon>
        <taxon>Ophryoglenina</taxon>
        <taxon>Ichthyophthirius</taxon>
    </lineage>
</organism>
<dbReference type="SMART" id="SM00181">
    <property type="entry name" value="EGF"/>
    <property type="match status" value="11"/>
</dbReference>
<dbReference type="OMA" id="CDQCKCK"/>
<dbReference type="InterPro" id="IPR009030">
    <property type="entry name" value="Growth_fac_rcpt_cys_sf"/>
</dbReference>
<feature type="transmembrane region" description="Helical" evidence="2">
    <location>
        <begin position="697"/>
        <end position="719"/>
    </location>
</feature>
<dbReference type="PANTHER" id="PTHR15332:SF175">
    <property type="entry name" value="PROPROTEIN CONVERTASE SUBTILISIN_KEXIN TYPE 5-LIKE"/>
    <property type="match status" value="1"/>
</dbReference>
<name>G0QR09_ICHMU</name>
<dbReference type="EMBL" id="GL983707">
    <property type="protein sequence ID" value="EGR32347.1"/>
    <property type="molecule type" value="Genomic_DNA"/>
</dbReference>